<dbReference type="EMBL" id="FCOE02000006">
    <property type="protein sequence ID" value="SAK56854.1"/>
    <property type="molecule type" value="Genomic_DNA"/>
</dbReference>
<dbReference type="PANTHER" id="PTHR12338:SF5">
    <property type="entry name" value="ANTIGEN 43-RELATED"/>
    <property type="match status" value="1"/>
</dbReference>
<evidence type="ECO:0000259" key="2">
    <source>
        <dbReference type="SMART" id="SM00912"/>
    </source>
</evidence>
<dbReference type="OrthoDB" id="218680at2"/>
<reference evidence="3" key="1">
    <citation type="submission" date="2016-01" db="EMBL/GenBank/DDBJ databases">
        <authorList>
            <person name="Peeters C."/>
        </authorList>
    </citation>
    <scope>NUCLEOTIDE SEQUENCE [LARGE SCALE GENOMIC DNA]</scope>
    <source>
        <strain evidence="3">LMG 29323</strain>
    </source>
</reference>
<feature type="signal peptide" evidence="1">
    <location>
        <begin position="1"/>
        <end position="34"/>
    </location>
</feature>
<dbReference type="Gene3D" id="2.160.20.10">
    <property type="entry name" value="Single-stranded right-handed beta-helix, Pectin lyase-like"/>
    <property type="match status" value="1"/>
</dbReference>
<gene>
    <name evidence="3" type="ORF">AWB80_02202</name>
</gene>
<feature type="chain" id="PRO_5007620530" evidence="1">
    <location>
        <begin position="35"/>
        <end position="620"/>
    </location>
</feature>
<dbReference type="Pfam" id="PF05860">
    <property type="entry name" value="TPS"/>
    <property type="match status" value="1"/>
</dbReference>
<dbReference type="NCBIfam" id="TIGR01901">
    <property type="entry name" value="adhes_NPXG"/>
    <property type="match status" value="1"/>
</dbReference>
<accession>A0A158AG97</accession>
<keyword evidence="4" id="KW-1185">Reference proteome</keyword>
<dbReference type="InterPro" id="IPR008638">
    <property type="entry name" value="FhaB/CdiA-like_TPS"/>
</dbReference>
<organism evidence="3 4">
    <name type="scientific">Caballeronia pedi</name>
    <dbReference type="NCBI Taxonomy" id="1777141"/>
    <lineage>
        <taxon>Bacteria</taxon>
        <taxon>Pseudomonadati</taxon>
        <taxon>Pseudomonadota</taxon>
        <taxon>Betaproteobacteria</taxon>
        <taxon>Burkholderiales</taxon>
        <taxon>Burkholderiaceae</taxon>
        <taxon>Caballeronia</taxon>
    </lineage>
</organism>
<dbReference type="Proteomes" id="UP000054911">
    <property type="component" value="Unassembled WGS sequence"/>
</dbReference>
<dbReference type="InterPro" id="IPR011050">
    <property type="entry name" value="Pectin_lyase_fold/virulence"/>
</dbReference>
<dbReference type="SUPFAM" id="SSF51126">
    <property type="entry name" value="Pectin lyase-like"/>
    <property type="match status" value="1"/>
</dbReference>
<evidence type="ECO:0000313" key="4">
    <source>
        <dbReference type="Proteomes" id="UP000054911"/>
    </source>
</evidence>
<proteinExistence type="predicted"/>
<dbReference type="InterPro" id="IPR012334">
    <property type="entry name" value="Pectin_lyas_fold"/>
</dbReference>
<feature type="domain" description="Filamentous haemagglutinin FhaB/tRNA nuclease CdiA-like TPS" evidence="2">
    <location>
        <begin position="30"/>
        <end position="143"/>
    </location>
</feature>
<protein>
    <submittedName>
        <fullName evidence="3">Filamentous hemagglutinin outer membrane protein</fullName>
    </submittedName>
</protein>
<dbReference type="AlphaFoldDB" id="A0A158AG97"/>
<dbReference type="RefSeq" id="WP_160147431.1">
    <property type="nucleotide sequence ID" value="NZ_FCOE02000006.1"/>
</dbReference>
<dbReference type="PROSITE" id="PS51257">
    <property type="entry name" value="PROKAR_LIPOPROTEIN"/>
    <property type="match status" value="1"/>
</dbReference>
<dbReference type="SMART" id="SM00912">
    <property type="entry name" value="Haemagg_act"/>
    <property type="match status" value="1"/>
</dbReference>
<dbReference type="InterPro" id="IPR050909">
    <property type="entry name" value="Bact_Autotransporter_VF"/>
</dbReference>
<comment type="caution">
    <text evidence="3">The sequence shown here is derived from an EMBL/GenBank/DDBJ whole genome shotgun (WGS) entry which is preliminary data.</text>
</comment>
<sequence>MNLRKRPAQRHAFRLAIIPSLMIAVMSCSGNALAVQGGVVAAGAGSISTNGGNTTISQQSDKMVVNWKNFDIAKNQSVTFSQPTASSAVLNRVTSSDPTQINGALTANGRVFVVNPSGVMFGKAAKVDVGSLVASTLDMDDKQFMEGGRSYGTNGARALVLDGIGGNGVVSNEGDIHATETVALLGSQAINRGTIRAKDVTLGAADSVSMETAGSGFTVSIGRAARNALAANYGDISVRGGNIELNAAAAGAVLATVVKNTGTLEATVAVPDHQGGVMLNAQGGDISTGRITADGGIYVGSSDNVTVSGPLTGYSVVVGGGRDVTINAPIAAPQLVNVSAGSGNAGDLVQNANISGDGVFLIGGNIFQADGVKTTGTSQVVLTSFPGSDAGGKIVASNLSSNMVYVSGGDVELNGKVKGDYSVGVSASSLRAEDISGEYIYLSADKALTTGAIKGDTVNIWGGDVTLNGDVKAKNDIYVNAYGKHAECETSTSCVYVTDGGTWGFSGGSITQNGKIVSDEGSVALHADGALTQTALAKTKAAFDVQLDSFTASVGDITAGREIAINFNPDAVRNTYGDAVAMPAVTTQLNGKLKAPTILVPEDTQNLAGNTVGYVAKIPL</sequence>
<evidence type="ECO:0000256" key="1">
    <source>
        <dbReference type="SAM" id="SignalP"/>
    </source>
</evidence>
<name>A0A158AG97_9BURK</name>
<dbReference type="STRING" id="1777141.AWB80_02202"/>
<keyword evidence="1" id="KW-0732">Signal</keyword>
<evidence type="ECO:0000313" key="3">
    <source>
        <dbReference type="EMBL" id="SAK56854.1"/>
    </source>
</evidence>
<dbReference type="PANTHER" id="PTHR12338">
    <property type="entry name" value="AUTOTRANSPORTER"/>
    <property type="match status" value="1"/>
</dbReference>